<dbReference type="Proteomes" id="UP000091918">
    <property type="component" value="Unassembled WGS sequence"/>
</dbReference>
<proteinExistence type="predicted"/>
<gene>
    <name evidence="1" type="ORF">ACJ72_07718</name>
</gene>
<dbReference type="AlphaFoldDB" id="A0A1B7NMS2"/>
<keyword evidence="2" id="KW-1185">Reference proteome</keyword>
<accession>A0A1B7NMS2</accession>
<comment type="caution">
    <text evidence="1">The sequence shown here is derived from an EMBL/GenBank/DDBJ whole genome shotgun (WGS) entry which is preliminary data.</text>
</comment>
<reference evidence="1 2" key="1">
    <citation type="submission" date="2015-07" db="EMBL/GenBank/DDBJ databases">
        <title>Emmonsia species relationships and genome sequence.</title>
        <authorList>
            <person name="Cuomo C.A."/>
            <person name="Schwartz I.S."/>
            <person name="Kenyon C."/>
            <person name="de Hoog G.S."/>
            <person name="Govender N.P."/>
            <person name="Botha A."/>
            <person name="Moreno L."/>
            <person name="de Vries M."/>
            <person name="Munoz J.F."/>
            <person name="Stielow J.B."/>
        </authorList>
    </citation>
    <scope>NUCLEOTIDE SEQUENCE [LARGE SCALE GENOMIC DNA]</scope>
    <source>
        <strain evidence="1 2">CBS 136260</strain>
    </source>
</reference>
<evidence type="ECO:0000313" key="1">
    <source>
        <dbReference type="EMBL" id="OAX77976.1"/>
    </source>
</evidence>
<protein>
    <submittedName>
        <fullName evidence="1">Uncharacterized protein</fullName>
    </submittedName>
</protein>
<evidence type="ECO:0000313" key="2">
    <source>
        <dbReference type="Proteomes" id="UP000091918"/>
    </source>
</evidence>
<dbReference type="EMBL" id="LGUA01001853">
    <property type="protein sequence ID" value="OAX77976.1"/>
    <property type="molecule type" value="Genomic_DNA"/>
</dbReference>
<sequence length="151" mass="17639">MQFLAKFIKNTQDDIQHLTFQLDMMGLEKSQLADHKMDGEKRDLMYTVDREVCRAGTALIQRDTERAWCRQRRSLLNALITIGDNRIMRLVVNGPPASETEYVSTGFKPTSKVNLEMRASVFKEHNHTLMPMMKVIQIQKNEDKKKKKQLR</sequence>
<name>A0A1B7NMS2_9EURO</name>
<organism evidence="1 2">
    <name type="scientific">Emergomyces africanus</name>
    <dbReference type="NCBI Taxonomy" id="1955775"/>
    <lineage>
        <taxon>Eukaryota</taxon>
        <taxon>Fungi</taxon>
        <taxon>Dikarya</taxon>
        <taxon>Ascomycota</taxon>
        <taxon>Pezizomycotina</taxon>
        <taxon>Eurotiomycetes</taxon>
        <taxon>Eurotiomycetidae</taxon>
        <taxon>Onygenales</taxon>
        <taxon>Ajellomycetaceae</taxon>
        <taxon>Emergomyces</taxon>
    </lineage>
</organism>